<dbReference type="AlphaFoldDB" id="A0A1M4U352"/>
<dbReference type="PROSITE" id="PS51257">
    <property type="entry name" value="PROKAR_LIPOPROTEIN"/>
    <property type="match status" value="1"/>
</dbReference>
<sequence>MKVEMKKLKFPLFLVGILVAFVACEFCYL</sequence>
<dbReference type="EMBL" id="FQVD01000003">
    <property type="protein sequence ID" value="SHE51158.1"/>
    <property type="molecule type" value="Genomic_DNA"/>
</dbReference>
<evidence type="ECO:0008006" key="3">
    <source>
        <dbReference type="Google" id="ProtNLM"/>
    </source>
</evidence>
<proteinExistence type="predicted"/>
<reference evidence="1 2" key="1">
    <citation type="submission" date="2016-11" db="EMBL/GenBank/DDBJ databases">
        <authorList>
            <person name="Jaros S."/>
            <person name="Januszkiewicz K."/>
            <person name="Wedrychowicz H."/>
        </authorList>
    </citation>
    <scope>NUCLEOTIDE SEQUENCE [LARGE SCALE GENOMIC DNA]</scope>
    <source>
        <strain evidence="1 2">DSM 26883</strain>
    </source>
</reference>
<evidence type="ECO:0000313" key="2">
    <source>
        <dbReference type="Proteomes" id="UP000184436"/>
    </source>
</evidence>
<organism evidence="1 2">
    <name type="scientific">Bacteroides faecichinchillae</name>
    <dbReference type="NCBI Taxonomy" id="871325"/>
    <lineage>
        <taxon>Bacteria</taxon>
        <taxon>Pseudomonadati</taxon>
        <taxon>Bacteroidota</taxon>
        <taxon>Bacteroidia</taxon>
        <taxon>Bacteroidales</taxon>
        <taxon>Bacteroidaceae</taxon>
        <taxon>Bacteroides</taxon>
    </lineage>
</organism>
<evidence type="ECO:0000313" key="1">
    <source>
        <dbReference type="EMBL" id="SHE51158.1"/>
    </source>
</evidence>
<keyword evidence="2" id="KW-1185">Reference proteome</keyword>
<accession>A0A1M4U352</accession>
<dbReference type="Proteomes" id="UP000184436">
    <property type="component" value="Unassembled WGS sequence"/>
</dbReference>
<name>A0A1M4U352_9BACE</name>
<gene>
    <name evidence="1" type="ORF">SAMN05444349_1037</name>
</gene>
<protein>
    <recommendedName>
        <fullName evidence="3">Lipoprotein</fullName>
    </recommendedName>
</protein>